<dbReference type="InterPro" id="IPR020568">
    <property type="entry name" value="Ribosomal_Su5_D2-typ_SF"/>
</dbReference>
<dbReference type="InterPro" id="IPR014721">
    <property type="entry name" value="Ribsml_uS5_D2-typ_fold_subgr"/>
</dbReference>
<evidence type="ECO:0000256" key="5">
    <source>
        <dbReference type="ARBA" id="ARBA00022801"/>
    </source>
</evidence>
<dbReference type="PROSITE" id="PS00648">
    <property type="entry name" value="RIBONUCLEASE_P"/>
    <property type="match status" value="1"/>
</dbReference>
<keyword evidence="4 7" id="KW-0255">Endonuclease</keyword>
<keyword evidence="6 7" id="KW-0694">RNA-binding</keyword>
<comment type="caution">
    <text evidence="10">The sequence shown here is derived from an EMBL/GenBank/DDBJ whole genome shotgun (WGS) entry which is preliminary data.</text>
</comment>
<dbReference type="NCBIfam" id="TIGR00188">
    <property type="entry name" value="rnpA"/>
    <property type="match status" value="1"/>
</dbReference>
<dbReference type="Pfam" id="PF00825">
    <property type="entry name" value="Ribonuclease_P"/>
    <property type="match status" value="1"/>
</dbReference>
<keyword evidence="2 7" id="KW-0819">tRNA processing</keyword>
<dbReference type="Proteomes" id="UP000780875">
    <property type="component" value="Unassembled WGS sequence"/>
</dbReference>
<dbReference type="InterPro" id="IPR020539">
    <property type="entry name" value="RNase_P_CS"/>
</dbReference>
<organism evidence="10 11">
    <name type="scientific">Nocardioides mangrovi</name>
    <dbReference type="NCBI Taxonomy" id="2874580"/>
    <lineage>
        <taxon>Bacteria</taxon>
        <taxon>Bacillati</taxon>
        <taxon>Actinomycetota</taxon>
        <taxon>Actinomycetes</taxon>
        <taxon>Propionibacteriales</taxon>
        <taxon>Nocardioidaceae</taxon>
        <taxon>Nocardioides</taxon>
    </lineage>
</organism>
<comment type="subunit">
    <text evidence="7">Consists of a catalytic RNA component (M1 or rnpB) and a protein subunit.</text>
</comment>
<keyword evidence="3 7" id="KW-0540">Nuclease</keyword>
<dbReference type="RefSeq" id="WP_224122553.1">
    <property type="nucleotide sequence ID" value="NZ_JAIQZJ010000003.1"/>
</dbReference>
<dbReference type="PANTHER" id="PTHR33992:SF1">
    <property type="entry name" value="RIBONUCLEASE P PROTEIN COMPONENT"/>
    <property type="match status" value="1"/>
</dbReference>
<comment type="catalytic activity">
    <reaction evidence="7">
        <text>Endonucleolytic cleavage of RNA, removing 5'-extranucleotides from tRNA precursor.</text>
        <dbReference type="EC" id="3.1.26.5"/>
    </reaction>
</comment>
<proteinExistence type="inferred from homology"/>
<evidence type="ECO:0000256" key="1">
    <source>
        <dbReference type="ARBA" id="ARBA00002663"/>
    </source>
</evidence>
<dbReference type="EMBL" id="JAIQZJ010000003">
    <property type="protein sequence ID" value="MBZ5738187.1"/>
    <property type="molecule type" value="Genomic_DNA"/>
</dbReference>
<evidence type="ECO:0000256" key="2">
    <source>
        <dbReference type="ARBA" id="ARBA00022694"/>
    </source>
</evidence>
<comment type="similarity">
    <text evidence="7">Belongs to the RnpA family.</text>
</comment>
<name>A0ABS7UBE5_9ACTN</name>
<evidence type="ECO:0000256" key="6">
    <source>
        <dbReference type="ARBA" id="ARBA00022884"/>
    </source>
</evidence>
<reference evidence="10 11" key="1">
    <citation type="submission" date="2021-09" db="EMBL/GenBank/DDBJ databases">
        <title>Whole genome sequence of Nocardioides sp. GBK3QG-3.</title>
        <authorList>
            <person name="Tuo L."/>
        </authorList>
    </citation>
    <scope>NUCLEOTIDE SEQUENCE [LARGE SCALE GENOMIC DNA]</scope>
    <source>
        <strain evidence="10 11">GBK3QG-3</strain>
    </source>
</reference>
<dbReference type="EC" id="3.1.26.5" evidence="7 8"/>
<evidence type="ECO:0000256" key="8">
    <source>
        <dbReference type="NCBIfam" id="TIGR00188"/>
    </source>
</evidence>
<keyword evidence="5 7" id="KW-0378">Hydrolase</keyword>
<evidence type="ECO:0000256" key="7">
    <source>
        <dbReference type="HAMAP-Rule" id="MF_00227"/>
    </source>
</evidence>
<dbReference type="PANTHER" id="PTHR33992">
    <property type="entry name" value="RIBONUCLEASE P PROTEIN COMPONENT"/>
    <property type="match status" value="1"/>
</dbReference>
<evidence type="ECO:0000313" key="11">
    <source>
        <dbReference type="Proteomes" id="UP000780875"/>
    </source>
</evidence>
<comment type="function">
    <text evidence="1 7">RNaseP catalyzes the removal of the 5'-leader sequence from pre-tRNA to produce the mature 5'-terminus. It can also cleave other RNA substrates such as 4.5S RNA. The protein component plays an auxiliary but essential role in vivo by binding to the 5'-leader sequence and broadening the substrate specificity of the ribozyme.</text>
</comment>
<evidence type="ECO:0000256" key="9">
    <source>
        <dbReference type="SAM" id="MobiDB-lite"/>
    </source>
</evidence>
<dbReference type="HAMAP" id="MF_00227">
    <property type="entry name" value="RNase_P"/>
    <property type="match status" value="1"/>
</dbReference>
<dbReference type="Gene3D" id="3.30.230.10">
    <property type="match status" value="1"/>
</dbReference>
<evidence type="ECO:0000256" key="4">
    <source>
        <dbReference type="ARBA" id="ARBA00022759"/>
    </source>
</evidence>
<dbReference type="InterPro" id="IPR000100">
    <property type="entry name" value="RNase_P"/>
</dbReference>
<keyword evidence="11" id="KW-1185">Reference proteome</keyword>
<feature type="region of interest" description="Disordered" evidence="9">
    <location>
        <begin position="1"/>
        <end position="26"/>
    </location>
</feature>
<gene>
    <name evidence="7 10" type="primary">rnpA</name>
    <name evidence="10" type="ORF">K8U61_08425</name>
</gene>
<dbReference type="GO" id="GO:0004526">
    <property type="term" value="F:ribonuclease P activity"/>
    <property type="evidence" value="ECO:0007669"/>
    <property type="project" value="UniProtKB-EC"/>
</dbReference>
<evidence type="ECO:0000313" key="10">
    <source>
        <dbReference type="EMBL" id="MBZ5738187.1"/>
    </source>
</evidence>
<protein>
    <recommendedName>
        <fullName evidence="7 8">Ribonuclease P protein component</fullName>
        <shortName evidence="7">RNase P protein</shortName>
        <shortName evidence="7">RNaseP protein</shortName>
        <ecNumber evidence="7 8">3.1.26.5</ecNumber>
    </recommendedName>
    <alternativeName>
        <fullName evidence="7">Protein C5</fullName>
    </alternativeName>
</protein>
<accession>A0ABS7UBE5</accession>
<sequence>MLSSAHRLTDGASFRDATRRGRRSGSRTVVVHLAVPAEASAAPPQVGFVVSKAVGNAVVRNRVKRRLRHLAREHVSSLPGSAVLVVRALPAAASASSAELRADLERCLRRVLSPLDGTGAEVPA</sequence>
<dbReference type="SUPFAM" id="SSF54211">
    <property type="entry name" value="Ribosomal protein S5 domain 2-like"/>
    <property type="match status" value="1"/>
</dbReference>
<evidence type="ECO:0000256" key="3">
    <source>
        <dbReference type="ARBA" id="ARBA00022722"/>
    </source>
</evidence>